<evidence type="ECO:0000313" key="3">
    <source>
        <dbReference type="Proteomes" id="UP001310890"/>
    </source>
</evidence>
<evidence type="ECO:0000313" key="2">
    <source>
        <dbReference type="EMBL" id="KAK5115907.1"/>
    </source>
</evidence>
<protein>
    <submittedName>
        <fullName evidence="2">Uncharacterized protein</fullName>
    </submittedName>
</protein>
<proteinExistence type="predicted"/>
<evidence type="ECO:0000256" key="1">
    <source>
        <dbReference type="SAM" id="MobiDB-lite"/>
    </source>
</evidence>
<feature type="compositionally biased region" description="Basic and acidic residues" evidence="1">
    <location>
        <begin position="95"/>
        <end position="106"/>
    </location>
</feature>
<accession>A0AAN7YST9</accession>
<sequence length="112" mass="12141">MGLAKANIKVSNERFLFAILDANKPSKWEYQPVIDRCGFKDEKAIGKKAADKKRAVEQDPEDEEPPSSTRIAGVKKRAAKDGDDGKSPSNAKKHKSEEDGGVKVEAGDGGWA</sequence>
<name>A0AAN7YST9_9PEZI</name>
<reference evidence="2" key="1">
    <citation type="submission" date="2023-08" db="EMBL/GenBank/DDBJ databases">
        <title>Black Yeasts Isolated from many extreme environments.</title>
        <authorList>
            <person name="Coleine C."/>
            <person name="Stajich J.E."/>
            <person name="Selbmann L."/>
        </authorList>
    </citation>
    <scope>NUCLEOTIDE SEQUENCE</scope>
    <source>
        <strain evidence="2">CCFEE 5401</strain>
    </source>
</reference>
<dbReference type="AlphaFoldDB" id="A0AAN7YST9"/>
<feature type="region of interest" description="Disordered" evidence="1">
    <location>
        <begin position="48"/>
        <end position="112"/>
    </location>
</feature>
<feature type="compositionally biased region" description="Basic and acidic residues" evidence="1">
    <location>
        <begin position="48"/>
        <end position="57"/>
    </location>
</feature>
<dbReference type="EMBL" id="JAVRRL010000010">
    <property type="protein sequence ID" value="KAK5115907.1"/>
    <property type="molecule type" value="Genomic_DNA"/>
</dbReference>
<organism evidence="2 3">
    <name type="scientific">Meristemomyces frigidus</name>
    <dbReference type="NCBI Taxonomy" id="1508187"/>
    <lineage>
        <taxon>Eukaryota</taxon>
        <taxon>Fungi</taxon>
        <taxon>Dikarya</taxon>
        <taxon>Ascomycota</taxon>
        <taxon>Pezizomycotina</taxon>
        <taxon>Dothideomycetes</taxon>
        <taxon>Dothideomycetidae</taxon>
        <taxon>Mycosphaerellales</taxon>
        <taxon>Teratosphaeriaceae</taxon>
        <taxon>Meristemomyces</taxon>
    </lineage>
</organism>
<gene>
    <name evidence="2" type="ORF">LTR62_000363</name>
</gene>
<comment type="caution">
    <text evidence="2">The sequence shown here is derived from an EMBL/GenBank/DDBJ whole genome shotgun (WGS) entry which is preliminary data.</text>
</comment>
<dbReference type="Proteomes" id="UP001310890">
    <property type="component" value="Unassembled WGS sequence"/>
</dbReference>